<dbReference type="InterPro" id="IPR000885">
    <property type="entry name" value="Fib_collagen_C"/>
</dbReference>
<dbReference type="SMART" id="SM00038">
    <property type="entry name" value="COLFI"/>
    <property type="match status" value="1"/>
</dbReference>
<dbReference type="PANTHER" id="PTHR24023">
    <property type="entry name" value="COLLAGEN ALPHA"/>
    <property type="match status" value="1"/>
</dbReference>
<dbReference type="Gene3D" id="2.60.120.200">
    <property type="match status" value="1"/>
</dbReference>
<keyword evidence="2" id="KW-0964">Secreted</keyword>
<proteinExistence type="predicted"/>
<dbReference type="Gene3D" id="2.60.120.1000">
    <property type="match status" value="1"/>
</dbReference>
<dbReference type="GO" id="GO:0031012">
    <property type="term" value="C:extracellular matrix"/>
    <property type="evidence" value="ECO:0007669"/>
    <property type="project" value="TreeGrafter"/>
</dbReference>
<evidence type="ECO:0000256" key="6">
    <source>
        <dbReference type="ARBA" id="ARBA00023119"/>
    </source>
</evidence>
<dbReference type="SUPFAM" id="SSF49899">
    <property type="entry name" value="Concanavalin A-like lectins/glucanases"/>
    <property type="match status" value="1"/>
</dbReference>
<keyword evidence="3" id="KW-0272">Extracellular matrix</keyword>
<evidence type="ECO:0000256" key="5">
    <source>
        <dbReference type="ARBA" id="ARBA00022737"/>
    </source>
</evidence>
<feature type="region of interest" description="Disordered" evidence="7">
    <location>
        <begin position="729"/>
        <end position="771"/>
    </location>
</feature>
<feature type="region of interest" description="Disordered" evidence="7">
    <location>
        <begin position="228"/>
        <end position="285"/>
    </location>
</feature>
<comment type="subcellular location">
    <subcellularLocation>
        <location evidence="1">Secreted</location>
    </subcellularLocation>
</comment>
<feature type="compositionally biased region" description="Pro residues" evidence="7">
    <location>
        <begin position="1063"/>
        <end position="1077"/>
    </location>
</feature>
<gene>
    <name evidence="10" type="primary">COL5A3</name>
</gene>
<dbReference type="Pfam" id="PF01391">
    <property type="entry name" value="Collagen"/>
    <property type="match status" value="5"/>
</dbReference>
<feature type="signal peptide" evidence="8">
    <location>
        <begin position="1"/>
        <end position="29"/>
    </location>
</feature>
<feature type="region of interest" description="Disordered" evidence="7">
    <location>
        <begin position="809"/>
        <end position="939"/>
    </location>
</feature>
<evidence type="ECO:0000256" key="1">
    <source>
        <dbReference type="ARBA" id="ARBA00004613"/>
    </source>
</evidence>
<dbReference type="SMART" id="SM00210">
    <property type="entry name" value="TSPN"/>
    <property type="match status" value="1"/>
</dbReference>
<evidence type="ECO:0000259" key="9">
    <source>
        <dbReference type="PROSITE" id="PS51461"/>
    </source>
</evidence>
<feature type="region of interest" description="Disordered" evidence="7">
    <location>
        <begin position="1107"/>
        <end position="1142"/>
    </location>
</feature>
<evidence type="ECO:0000313" key="10">
    <source>
        <dbReference type="Ensembl" id="ENSUMAP00000034931"/>
    </source>
</evidence>
<evidence type="ECO:0000256" key="2">
    <source>
        <dbReference type="ARBA" id="ARBA00022525"/>
    </source>
</evidence>
<evidence type="ECO:0000256" key="3">
    <source>
        <dbReference type="ARBA" id="ARBA00022530"/>
    </source>
</evidence>
<feature type="region of interest" description="Disordered" evidence="7">
    <location>
        <begin position="454"/>
        <end position="593"/>
    </location>
</feature>
<dbReference type="FunFam" id="2.60.120.200:FF:000136">
    <property type="entry name" value="Collagen type V alpha 3 chain"/>
    <property type="match status" value="1"/>
</dbReference>
<evidence type="ECO:0000256" key="7">
    <source>
        <dbReference type="SAM" id="MobiDB-lite"/>
    </source>
</evidence>
<dbReference type="Ensembl" id="ENSUMAT00000041304.1">
    <property type="protein sequence ID" value="ENSUMAP00000034931.1"/>
    <property type="gene ID" value="ENSUMAG00000025128.1"/>
</dbReference>
<dbReference type="FunFam" id="2.60.120.1000:FF:000007">
    <property type="entry name" value="Collagen type V alpha 3 chain"/>
    <property type="match status" value="1"/>
</dbReference>
<feature type="compositionally biased region" description="Low complexity" evidence="7">
    <location>
        <begin position="754"/>
        <end position="771"/>
    </location>
</feature>
<reference evidence="10" key="1">
    <citation type="submission" date="2019-03" db="UniProtKB">
        <authorList>
            <consortium name="Ensembl"/>
        </authorList>
    </citation>
    <scope>IDENTIFICATION</scope>
</reference>
<keyword evidence="6" id="KW-0176">Collagen</keyword>
<organism evidence="10">
    <name type="scientific">Ursus maritimus</name>
    <name type="common">Polar bear</name>
    <name type="synonym">Thalarctos maritimus</name>
    <dbReference type="NCBI Taxonomy" id="29073"/>
    <lineage>
        <taxon>Eukaryota</taxon>
        <taxon>Metazoa</taxon>
        <taxon>Chordata</taxon>
        <taxon>Craniata</taxon>
        <taxon>Vertebrata</taxon>
        <taxon>Euteleostomi</taxon>
        <taxon>Mammalia</taxon>
        <taxon>Eutheria</taxon>
        <taxon>Laurasiatheria</taxon>
        <taxon>Carnivora</taxon>
        <taxon>Caniformia</taxon>
        <taxon>Ursidae</taxon>
        <taxon>Ursus</taxon>
    </lineage>
</organism>
<dbReference type="InterPro" id="IPR050149">
    <property type="entry name" value="Collagen_superfamily"/>
</dbReference>
<dbReference type="PROSITE" id="PS51461">
    <property type="entry name" value="NC1_FIB"/>
    <property type="match status" value="1"/>
</dbReference>
<feature type="compositionally biased region" description="Basic residues" evidence="7">
    <location>
        <begin position="245"/>
        <end position="269"/>
    </location>
</feature>
<keyword evidence="4 8" id="KW-0732">Signal</keyword>
<dbReference type="PANTHER" id="PTHR24023:SF1023">
    <property type="entry name" value="COLLAGEN ALPHA-3(V) CHAIN"/>
    <property type="match status" value="1"/>
</dbReference>
<dbReference type="GeneTree" id="ENSGT00940000162394"/>
<evidence type="ECO:0000256" key="8">
    <source>
        <dbReference type="SAM" id="SignalP"/>
    </source>
</evidence>
<dbReference type="InterPro" id="IPR048287">
    <property type="entry name" value="TSPN-like_N"/>
</dbReference>
<dbReference type="InterPro" id="IPR008160">
    <property type="entry name" value="Collagen"/>
</dbReference>
<dbReference type="GO" id="GO:0005581">
    <property type="term" value="C:collagen trimer"/>
    <property type="evidence" value="ECO:0007669"/>
    <property type="project" value="UniProtKB-KW"/>
</dbReference>
<dbReference type="InterPro" id="IPR013320">
    <property type="entry name" value="ConA-like_dom_sf"/>
</dbReference>
<dbReference type="Pfam" id="PF01410">
    <property type="entry name" value="COLFI"/>
    <property type="match status" value="1"/>
</dbReference>
<feature type="compositionally biased region" description="Low complexity" evidence="7">
    <location>
        <begin position="1038"/>
        <end position="1048"/>
    </location>
</feature>
<feature type="compositionally biased region" description="Basic and acidic residues" evidence="7">
    <location>
        <begin position="987"/>
        <end position="996"/>
    </location>
</feature>
<sequence>MGSRRGLGRPRASLCLLLASLQLLLRTQAAGPVDVLKALGVRGGQAGVLEGPGLCPQRVPEGDRAFRVGKASTLGIPTWELFPDGHFPENFSVLITLRGQPANQSVLLSIYDENGTRQLGLALGPALGLLGDSFSPFPQQVNLMDGRWHRVAVSVDGSMVTLVADCEPQPPTLGQGPRFISTAGLTVLGTQDLGEETFEGDIQELLISPDPQAAFQACERYLPGCDNLDPITTGVPQSETETPPPRRKGKGKGRKKGRGRKGKGRKKKNKETLMPSPPPGSLENQVRDLRPLTSALCLTSGANFGLSQCPQAGLDPDNGTELRTLETKLANEDKEGSGPTMGPDFWAAELPSQTQFQIFPVSMRVWIIGGGCGVAGTSGVVGPSGPPGPPGFPGDPGLPGPAGLPGVPGIDGIRGLPGTVIMMPFQFASSSLKGPPVSFQQAQAQAVLQQAQLSMKGPPGPVGLTGRPGPVGLPGYPGQKGEMGEMGPQGPRGLQGPLGPPGREGKMGRSGADGARGLPGDTGPKGDRGFDGLPGLPGEKGQRGDFGHVGQPGPPGEDGEKGAEGPPGPTGQAGEPGPRGLIGPRGSPGPLGRPVRMSLSVHIPTCPFLTSVPSACPFPLPGFSARSSFHLRLSVSQTQAPVWSLPGSHTLSSPRKVLSTLVLMWGSGGQAGAMKPWFLVPFQGLGGLQGPPGFPGPKGPPVSECTLIWGGLEGSQGVGRFLSHASSLSHLVPQGPQGKDGRPGHPGQRGELGFQGQTGPPGPAGVVGPQVRVDPTGLPSFAPVGRYLEGKLLLLFFLTLHPCFQGSPGERGPLGPAGGIGLPGQSGGQGPVGPAGEKGSPGERGSPGPTGKDGIPGPLGLPGPPGAVGPSGEDGDKGEVGAPGNKGSKGDKGDAVSVGPQGGRWSWGRQKDGADGAQGRRGPPGLFGQKGDDGVRGFVGVIGPPGLQGLPGPPGEKGEVGDVGSMLLTFEESRLFLPLTSVSAKGPKGEIGEKGDSGPSGAAGPPGKKGPPGEDGAKGNVVSPRRSGGRDRGGTLGHIGLIGLIGPPGEAGEKGDQGLPGVQGPPGPQGEPGPPGPIGSLGHPGPPGVAVSKRGLWGGVTVLGQLGLQPSLSPPHRGPSTELHGLRRRRRSLPGPGTLEAPEGGLEEVLASLTSLSFELEQMRRPPGTAERPGLVCSELHRNHPHLPDGEYWIDPNQGCARDSLRVFCNFTAGGETCLYPDKKFEMVKMASWSREKPGNWYSTFRRGKKFSYVDADGSPVSVVQMTFLKLLSATAHQSFTYSCQNSAAWLDEAAGDHSRSLRFLGANGEELSFNQMAAATITVPYDGCRLRKGQTKTLLEFSSSRVGFLPLWDVAATDFGQTNQKFGFELGPVCFSS</sequence>
<keyword evidence="5" id="KW-0677">Repeat</keyword>
<feature type="chain" id="PRO_5019240162" evidence="8">
    <location>
        <begin position="30"/>
        <end position="1378"/>
    </location>
</feature>
<feature type="compositionally biased region" description="Low complexity" evidence="7">
    <location>
        <begin position="997"/>
        <end position="1006"/>
    </location>
</feature>
<protein>
    <submittedName>
        <fullName evidence="10">Collagen type V alpha 3 chain</fullName>
    </submittedName>
</protein>
<evidence type="ECO:0000256" key="4">
    <source>
        <dbReference type="ARBA" id="ARBA00022729"/>
    </source>
</evidence>
<feature type="domain" description="Fibrillar collagen NC1" evidence="9">
    <location>
        <begin position="1147"/>
        <end position="1377"/>
    </location>
</feature>
<dbReference type="GO" id="GO:0005615">
    <property type="term" value="C:extracellular space"/>
    <property type="evidence" value="ECO:0007669"/>
    <property type="project" value="TreeGrafter"/>
</dbReference>
<dbReference type="GO" id="GO:0030020">
    <property type="term" value="F:extracellular matrix structural constituent conferring tensile strength"/>
    <property type="evidence" value="ECO:0007669"/>
    <property type="project" value="TreeGrafter"/>
</dbReference>
<name>A0A452VME1_URSMA</name>
<feature type="compositionally biased region" description="Low complexity" evidence="7">
    <location>
        <begin position="576"/>
        <end position="593"/>
    </location>
</feature>
<dbReference type="GO" id="GO:0030198">
    <property type="term" value="P:extracellular matrix organization"/>
    <property type="evidence" value="ECO:0007669"/>
    <property type="project" value="TreeGrafter"/>
</dbReference>
<feature type="region of interest" description="Disordered" evidence="7">
    <location>
        <begin position="981"/>
        <end position="1093"/>
    </location>
</feature>
<feature type="compositionally biased region" description="Low complexity" evidence="7">
    <location>
        <begin position="488"/>
        <end position="497"/>
    </location>
</feature>
<feature type="compositionally biased region" description="Gly residues" evidence="7">
    <location>
        <begin position="815"/>
        <end position="833"/>
    </location>
</feature>
<accession>A0A452VME1</accession>